<keyword evidence="1" id="KW-0472">Membrane</keyword>
<sequence length="182" mass="20442">MKRENNKLYALTLLISAPAWIALLAAKGRGSVGINWPTAILGAVWIPALALVALLALTGVLVLLHEATKRIHEWKRRRKVARTLWESMEGLTLNNIGPIYGIRRQPGEKNRSYKRRILRAARTLDTVNVQNAPTPATGQKLDAIAKKHGLRRYPHETDEQLQNRIREAVLKNLEGGRKNGRV</sequence>
<dbReference type="EMBL" id="WUQX01000001">
    <property type="protein sequence ID" value="MXP76701.1"/>
    <property type="molecule type" value="Genomic_DNA"/>
</dbReference>
<protein>
    <submittedName>
        <fullName evidence="2">Uncharacterized protein</fullName>
    </submittedName>
</protein>
<dbReference type="Proteomes" id="UP000460412">
    <property type="component" value="Unassembled WGS sequence"/>
</dbReference>
<dbReference type="AlphaFoldDB" id="A0A7X3MHV8"/>
<keyword evidence="3" id="KW-1185">Reference proteome</keyword>
<evidence type="ECO:0000256" key="1">
    <source>
        <dbReference type="SAM" id="Phobius"/>
    </source>
</evidence>
<evidence type="ECO:0000313" key="2">
    <source>
        <dbReference type="EMBL" id="MXP76701.1"/>
    </source>
</evidence>
<comment type="caution">
    <text evidence="2">The sequence shown here is derived from an EMBL/GenBank/DDBJ whole genome shotgun (WGS) entry which is preliminary data.</text>
</comment>
<feature type="transmembrane region" description="Helical" evidence="1">
    <location>
        <begin position="40"/>
        <end position="64"/>
    </location>
</feature>
<proteinExistence type="predicted"/>
<name>A0A7X3MHV8_9FIRM</name>
<dbReference type="RefSeq" id="WP_159751766.1">
    <property type="nucleotide sequence ID" value="NZ_WUQX01000001.1"/>
</dbReference>
<reference evidence="2 3" key="1">
    <citation type="submission" date="2019-12" db="EMBL/GenBank/DDBJ databases">
        <title>Sporaefaciens musculi gen. nov., sp. nov., a novel bacterium isolated from the caecum of an obese mouse.</title>
        <authorList>
            <person name="Rasmussen T.S."/>
            <person name="Streidl T."/>
            <person name="Hitch T.C.A."/>
            <person name="Wortmann E."/>
            <person name="Deptula P."/>
            <person name="Hansen M."/>
            <person name="Nielsen D.S."/>
            <person name="Clavel T."/>
            <person name="Vogensen F.K."/>
        </authorList>
    </citation>
    <scope>NUCLEOTIDE SEQUENCE [LARGE SCALE GENOMIC DNA]</scope>
    <source>
        <strain evidence="2 3">WCA-9-b2</strain>
    </source>
</reference>
<gene>
    <name evidence="2" type="ORF">GN277_15320</name>
</gene>
<keyword evidence="1" id="KW-1133">Transmembrane helix</keyword>
<organism evidence="2 3">
    <name type="scientific">Sporofaciens musculi</name>
    <dbReference type="NCBI Taxonomy" id="2681861"/>
    <lineage>
        <taxon>Bacteria</taxon>
        <taxon>Bacillati</taxon>
        <taxon>Bacillota</taxon>
        <taxon>Clostridia</taxon>
        <taxon>Lachnospirales</taxon>
        <taxon>Lachnospiraceae</taxon>
        <taxon>Sporofaciens</taxon>
    </lineage>
</organism>
<keyword evidence="1" id="KW-0812">Transmembrane</keyword>
<accession>A0A7X3MHV8</accession>
<evidence type="ECO:0000313" key="3">
    <source>
        <dbReference type="Proteomes" id="UP000460412"/>
    </source>
</evidence>